<name>A0A7Y8KXW3_9BURK</name>
<reference evidence="6 7" key="1">
    <citation type="submission" date="2019-09" db="EMBL/GenBank/DDBJ databases">
        <title>Hydrogenophaga aromatica sp. nov., isolated from a para-xylene-degrading enrichment culture.</title>
        <authorList>
            <person name="Tancsics A."/>
            <person name="Banerjee S."/>
        </authorList>
    </citation>
    <scope>NUCLEOTIDE SEQUENCE [LARGE SCALE GENOMIC DNA]</scope>
    <source>
        <strain evidence="6 7">D2P1</strain>
    </source>
</reference>
<dbReference type="SMART" id="SM00345">
    <property type="entry name" value="HTH_GNTR"/>
    <property type="match status" value="1"/>
</dbReference>
<dbReference type="InterPro" id="IPR008920">
    <property type="entry name" value="TF_FadR/GntR_C"/>
</dbReference>
<protein>
    <submittedName>
        <fullName evidence="6">GntR family transcriptional regulator</fullName>
    </submittedName>
</protein>
<evidence type="ECO:0000256" key="2">
    <source>
        <dbReference type="ARBA" id="ARBA00023125"/>
    </source>
</evidence>
<dbReference type="Pfam" id="PF00392">
    <property type="entry name" value="GntR"/>
    <property type="match status" value="1"/>
</dbReference>
<keyword evidence="7" id="KW-1185">Reference proteome</keyword>
<evidence type="ECO:0000256" key="3">
    <source>
        <dbReference type="ARBA" id="ARBA00023163"/>
    </source>
</evidence>
<keyword evidence="2" id="KW-0238">DNA-binding</keyword>
<dbReference type="PANTHER" id="PTHR43537:SF20">
    <property type="entry name" value="HTH-TYPE TRANSCRIPTIONAL REPRESSOR GLAR"/>
    <property type="match status" value="1"/>
</dbReference>
<dbReference type="InterPro" id="IPR036388">
    <property type="entry name" value="WH-like_DNA-bd_sf"/>
</dbReference>
<dbReference type="RefSeq" id="WP_177136986.1">
    <property type="nucleotide sequence ID" value="NZ_VYGV01000016.1"/>
</dbReference>
<evidence type="ECO:0000313" key="7">
    <source>
        <dbReference type="Proteomes" id="UP000545507"/>
    </source>
</evidence>
<dbReference type="PANTHER" id="PTHR43537">
    <property type="entry name" value="TRANSCRIPTIONAL REGULATOR, GNTR FAMILY"/>
    <property type="match status" value="1"/>
</dbReference>
<dbReference type="SUPFAM" id="SSF46785">
    <property type="entry name" value="Winged helix' DNA-binding domain"/>
    <property type="match status" value="1"/>
</dbReference>
<evidence type="ECO:0000256" key="1">
    <source>
        <dbReference type="ARBA" id="ARBA00023015"/>
    </source>
</evidence>
<dbReference type="SUPFAM" id="SSF48008">
    <property type="entry name" value="GntR ligand-binding domain-like"/>
    <property type="match status" value="1"/>
</dbReference>
<dbReference type="Proteomes" id="UP000545507">
    <property type="component" value="Unassembled WGS sequence"/>
</dbReference>
<gene>
    <name evidence="6" type="ORF">F3K02_17785</name>
</gene>
<feature type="region of interest" description="Disordered" evidence="4">
    <location>
        <begin position="1"/>
        <end position="24"/>
    </location>
</feature>
<dbReference type="GO" id="GO:0003677">
    <property type="term" value="F:DNA binding"/>
    <property type="evidence" value="ECO:0007669"/>
    <property type="project" value="UniProtKB-KW"/>
</dbReference>
<sequence>MLQDLLQPARPIGPVPRPEEPEPRTLTERAYRALRHDIVRGQLAPGLRLRVEHLKDSYGVGAGTLREALALLVSDALVTVEGQRGYRVSAISLEDLCDLTDTRVRLETEALRQSIRQGDALWERALRQAFAELSEAEAGGAARDPQQWERANRRFHEALIAGHVSPWTRHLLDILYRHGERYRHVAIRLGATAHVERDVHAEHESIYLAALARQEARAALALEAHIRLTCDLLTRHAGEAGAVTAPAPETAWSDPPPSPPPPARPGSGPSVGS</sequence>
<dbReference type="AlphaFoldDB" id="A0A7Y8KXW3"/>
<comment type="caution">
    <text evidence="6">The sequence shown here is derived from an EMBL/GenBank/DDBJ whole genome shotgun (WGS) entry which is preliminary data.</text>
</comment>
<dbReference type="GO" id="GO:0003700">
    <property type="term" value="F:DNA-binding transcription factor activity"/>
    <property type="evidence" value="ECO:0007669"/>
    <property type="project" value="InterPro"/>
</dbReference>
<dbReference type="InterPro" id="IPR011711">
    <property type="entry name" value="GntR_C"/>
</dbReference>
<dbReference type="InterPro" id="IPR000524">
    <property type="entry name" value="Tscrpt_reg_HTH_GntR"/>
</dbReference>
<evidence type="ECO:0000259" key="5">
    <source>
        <dbReference type="PROSITE" id="PS50949"/>
    </source>
</evidence>
<keyword evidence="1" id="KW-0805">Transcription regulation</keyword>
<organism evidence="6 7">
    <name type="scientific">Hydrogenophaga aromaticivorans</name>
    <dbReference type="NCBI Taxonomy" id="2610898"/>
    <lineage>
        <taxon>Bacteria</taxon>
        <taxon>Pseudomonadati</taxon>
        <taxon>Pseudomonadota</taxon>
        <taxon>Betaproteobacteria</taxon>
        <taxon>Burkholderiales</taxon>
        <taxon>Comamonadaceae</taxon>
        <taxon>Hydrogenophaga</taxon>
    </lineage>
</organism>
<proteinExistence type="predicted"/>
<feature type="compositionally biased region" description="Pro residues" evidence="4">
    <location>
        <begin position="254"/>
        <end position="264"/>
    </location>
</feature>
<dbReference type="Pfam" id="PF07729">
    <property type="entry name" value="FCD"/>
    <property type="match status" value="1"/>
</dbReference>
<keyword evidence="3" id="KW-0804">Transcription</keyword>
<dbReference type="Gene3D" id="1.10.10.10">
    <property type="entry name" value="Winged helix-like DNA-binding domain superfamily/Winged helix DNA-binding domain"/>
    <property type="match status" value="1"/>
</dbReference>
<dbReference type="PROSITE" id="PS50949">
    <property type="entry name" value="HTH_GNTR"/>
    <property type="match status" value="1"/>
</dbReference>
<evidence type="ECO:0000256" key="4">
    <source>
        <dbReference type="SAM" id="MobiDB-lite"/>
    </source>
</evidence>
<evidence type="ECO:0000313" key="6">
    <source>
        <dbReference type="EMBL" id="NWF47085.1"/>
    </source>
</evidence>
<accession>A0A7Y8KXW3</accession>
<dbReference type="SMART" id="SM00895">
    <property type="entry name" value="FCD"/>
    <property type="match status" value="1"/>
</dbReference>
<dbReference type="Gene3D" id="1.20.120.530">
    <property type="entry name" value="GntR ligand-binding domain-like"/>
    <property type="match status" value="1"/>
</dbReference>
<feature type="region of interest" description="Disordered" evidence="4">
    <location>
        <begin position="241"/>
        <end position="273"/>
    </location>
</feature>
<dbReference type="EMBL" id="VYGV01000016">
    <property type="protein sequence ID" value="NWF47085.1"/>
    <property type="molecule type" value="Genomic_DNA"/>
</dbReference>
<feature type="domain" description="HTH gntR-type" evidence="5">
    <location>
        <begin position="24"/>
        <end position="91"/>
    </location>
</feature>
<dbReference type="InterPro" id="IPR036390">
    <property type="entry name" value="WH_DNA-bd_sf"/>
</dbReference>